<gene>
    <name evidence="3" type="primary">LYS12_2</name>
    <name evidence="3" type="ORF">E4U09_007379</name>
</gene>
<evidence type="ECO:0000313" key="3">
    <source>
        <dbReference type="EMBL" id="KAG6285277.1"/>
    </source>
</evidence>
<keyword evidence="4" id="KW-1185">Reference proteome</keyword>
<organism evidence="3 4">
    <name type="scientific">Claviceps aff. purpurea</name>
    <dbReference type="NCBI Taxonomy" id="1967640"/>
    <lineage>
        <taxon>Eukaryota</taxon>
        <taxon>Fungi</taxon>
        <taxon>Dikarya</taxon>
        <taxon>Ascomycota</taxon>
        <taxon>Pezizomycotina</taxon>
        <taxon>Sordariomycetes</taxon>
        <taxon>Hypocreomycetidae</taxon>
        <taxon>Hypocreales</taxon>
        <taxon>Clavicipitaceae</taxon>
        <taxon>Claviceps</taxon>
    </lineage>
</organism>
<dbReference type="EMBL" id="SRRH01000741">
    <property type="protein sequence ID" value="KAG6285277.1"/>
    <property type="molecule type" value="Genomic_DNA"/>
</dbReference>
<accession>A0A9P7Q9V1</accession>
<dbReference type="Proteomes" id="UP000707071">
    <property type="component" value="Unassembled WGS sequence"/>
</dbReference>
<comment type="caution">
    <text evidence="3">The sequence shown here is derived from an EMBL/GenBank/DDBJ whole genome shotgun (WGS) entry which is preliminary data.</text>
</comment>
<dbReference type="InterPro" id="IPR024084">
    <property type="entry name" value="IsoPropMal-DH-like_dom"/>
</dbReference>
<comment type="similarity">
    <text evidence="1">Belongs to the isocitrate and isopropylmalate dehydrogenases family.</text>
</comment>
<protein>
    <submittedName>
        <fullName evidence="3">Homoisocitrate dehydrogenase</fullName>
    </submittedName>
</protein>
<dbReference type="Gene3D" id="3.40.718.10">
    <property type="entry name" value="Isopropylmalate Dehydrogenase"/>
    <property type="match status" value="1"/>
</dbReference>
<reference evidence="3 4" key="1">
    <citation type="journal article" date="2020" name="bioRxiv">
        <title>Whole genome comparisons of ergot fungi reveals the divergence and evolution of species within the genus Claviceps are the result of varying mechanisms driving genome evolution and host range expansion.</title>
        <authorList>
            <person name="Wyka S.A."/>
            <person name="Mondo S.J."/>
            <person name="Liu M."/>
            <person name="Dettman J."/>
            <person name="Nalam V."/>
            <person name="Broders K.D."/>
        </authorList>
    </citation>
    <scope>NUCLEOTIDE SEQUENCE [LARGE SCALE GENOMIC DNA]</scope>
    <source>
        <strain evidence="3 4">Clav52</strain>
    </source>
</reference>
<proteinExistence type="inferred from homology"/>
<sequence length="68" mass="7217">MGKGIANPIPTLRSTARILEFFEEPAAAAKMYAAVDANLNLEEGKLSSPDLGGTASTEQVVEDILKRV</sequence>
<evidence type="ECO:0000259" key="2">
    <source>
        <dbReference type="Pfam" id="PF00180"/>
    </source>
</evidence>
<evidence type="ECO:0000313" key="4">
    <source>
        <dbReference type="Proteomes" id="UP000707071"/>
    </source>
</evidence>
<dbReference type="Pfam" id="PF00180">
    <property type="entry name" value="Iso_dh"/>
    <property type="match status" value="1"/>
</dbReference>
<dbReference type="AlphaFoldDB" id="A0A9P7Q9V1"/>
<evidence type="ECO:0000256" key="1">
    <source>
        <dbReference type="ARBA" id="ARBA00007769"/>
    </source>
</evidence>
<dbReference type="SUPFAM" id="SSF53659">
    <property type="entry name" value="Isocitrate/Isopropylmalate dehydrogenase-like"/>
    <property type="match status" value="1"/>
</dbReference>
<name>A0A9P7Q9V1_9HYPO</name>
<feature type="domain" description="Isopropylmalate dehydrogenase-like" evidence="2">
    <location>
        <begin position="2"/>
        <end position="64"/>
    </location>
</feature>